<dbReference type="Proteomes" id="UP000580043">
    <property type="component" value="Unassembled WGS sequence"/>
</dbReference>
<reference evidence="3 4" key="1">
    <citation type="submission" date="2020-04" db="EMBL/GenBank/DDBJ databases">
        <title>Zoogloea sp. G-4-1-14 isolated from soil.</title>
        <authorList>
            <person name="Dahal R.H."/>
        </authorList>
    </citation>
    <scope>NUCLEOTIDE SEQUENCE [LARGE SCALE GENOMIC DNA]</scope>
    <source>
        <strain evidence="3 4">G-4-1-14</strain>
    </source>
</reference>
<dbReference type="InterPro" id="IPR050465">
    <property type="entry name" value="UPF0194_transport"/>
</dbReference>
<dbReference type="RefSeq" id="WP_169147458.1">
    <property type="nucleotide sequence ID" value="NZ_JABBGA010000020.1"/>
</dbReference>
<name>A0A848G9U7_9RHOO</name>
<evidence type="ECO:0000313" key="3">
    <source>
        <dbReference type="EMBL" id="NML27922.1"/>
    </source>
</evidence>
<keyword evidence="4" id="KW-1185">Reference proteome</keyword>
<sequence length="462" mass="50730">MTDLATPAQAASPLLLLLDLAHRARDASGPDELAFMLMNDSRVLAPYRQAALWFEASGIRALSGVMQPEANAPYALWLEQVCRALAKAPDSALPRRLTADDLPAGLALEWQEWLPAEALWVPFAASPSHPGSSVGGFLVAGEAPFSDDAIALFAEWGQIWRHAWLACFRPSLWSPGQWRQALQSWRQRNARLPWWKRRPNQLALALALLLLVPVRLTVLAQGELVPARPAVIRAPLDGVIGQFQVRPNELVKAGQVLFSFDDAPISSRLEVARQALATAEVEYRQFAQMALSDVRSKGQLAVLLGKIGEKRAEAEFLASQFERSRVLAPRDGVVLFDDPSEWIGRPVQTGERVMRVADPQDVEIEAWIPIGDAIPLAEGAAVSLYLAANPFSAVPGTLRYLNHDATLRPDGSYAYRARAALQAPAGQRVGLKGTAKLHGDWVPLGYWILRRPLASIRQYLAI</sequence>
<comment type="subcellular location">
    <subcellularLocation>
        <location evidence="1">Cell envelope</location>
    </subcellularLocation>
</comment>
<comment type="caution">
    <text evidence="3">The sequence shown here is derived from an EMBL/GenBank/DDBJ whole genome shotgun (WGS) entry which is preliminary data.</text>
</comment>
<dbReference type="Gene3D" id="1.10.287.470">
    <property type="entry name" value="Helix hairpin bin"/>
    <property type="match status" value="1"/>
</dbReference>
<dbReference type="Gene3D" id="2.40.50.100">
    <property type="match status" value="1"/>
</dbReference>
<dbReference type="SUPFAM" id="SSF111369">
    <property type="entry name" value="HlyD-like secretion proteins"/>
    <property type="match status" value="1"/>
</dbReference>
<evidence type="ECO:0000256" key="1">
    <source>
        <dbReference type="ARBA" id="ARBA00004196"/>
    </source>
</evidence>
<dbReference type="GO" id="GO:0030313">
    <property type="term" value="C:cell envelope"/>
    <property type="evidence" value="ECO:0007669"/>
    <property type="project" value="UniProtKB-SubCell"/>
</dbReference>
<dbReference type="PANTHER" id="PTHR32347:SF23">
    <property type="entry name" value="BLL5650 PROTEIN"/>
    <property type="match status" value="1"/>
</dbReference>
<dbReference type="EMBL" id="JABBGA010000020">
    <property type="protein sequence ID" value="NML27922.1"/>
    <property type="molecule type" value="Genomic_DNA"/>
</dbReference>
<gene>
    <name evidence="3" type="ORF">HHL15_19365</name>
</gene>
<keyword evidence="2" id="KW-0175">Coiled coil</keyword>
<dbReference type="AlphaFoldDB" id="A0A848G9U7"/>
<dbReference type="PANTHER" id="PTHR32347">
    <property type="entry name" value="EFFLUX SYSTEM COMPONENT YKNX-RELATED"/>
    <property type="match status" value="1"/>
</dbReference>
<proteinExistence type="predicted"/>
<accession>A0A848G9U7</accession>
<evidence type="ECO:0000256" key="2">
    <source>
        <dbReference type="ARBA" id="ARBA00023054"/>
    </source>
</evidence>
<protein>
    <submittedName>
        <fullName evidence="3">HlyD family efflux transporter periplasmic adaptor subunit</fullName>
    </submittedName>
</protein>
<organism evidence="3 4">
    <name type="scientific">Zoogloea dura</name>
    <dbReference type="NCBI Taxonomy" id="2728840"/>
    <lineage>
        <taxon>Bacteria</taxon>
        <taxon>Pseudomonadati</taxon>
        <taxon>Pseudomonadota</taxon>
        <taxon>Betaproteobacteria</taxon>
        <taxon>Rhodocyclales</taxon>
        <taxon>Zoogloeaceae</taxon>
        <taxon>Zoogloea</taxon>
    </lineage>
</organism>
<evidence type="ECO:0000313" key="4">
    <source>
        <dbReference type="Proteomes" id="UP000580043"/>
    </source>
</evidence>